<dbReference type="EMBL" id="MU805949">
    <property type="protein sequence ID" value="KAJ3844654.1"/>
    <property type="molecule type" value="Genomic_DNA"/>
</dbReference>
<accession>A0AA38PKN3</accession>
<comment type="caution">
    <text evidence="3">The sequence shown here is derived from an EMBL/GenBank/DDBJ whole genome shotgun (WGS) entry which is preliminary data.</text>
</comment>
<evidence type="ECO:0000313" key="4">
    <source>
        <dbReference type="Proteomes" id="UP001163846"/>
    </source>
</evidence>
<sequence length="264" mass="29114">MKVKNIDMSPLPNIVPSSDDNEIELSPFTLKRETIPSSEFVTPKRKRGRHSQSVILDLDMSNAGKQGTVVPMEESQTQDSQWDGFLAQADLVTDVSQTQDSPGLESVAPAIHESRIKVVPSCESPTSAIIGTAGAAQDIDPDMTLTALMDDTDMTYKPRRILIRRGSNTDIPSPLSQYRSGAAKLSNQLYNTELKCRELELKLSAACSDQLLAEIKLGTCNVEKEATIKENLKLRVENNDLRTELESLRKVVKEAGIKLLQFSI</sequence>
<protein>
    <submittedName>
        <fullName evidence="3">Uncharacterized protein</fullName>
    </submittedName>
</protein>
<keyword evidence="4" id="KW-1185">Reference proteome</keyword>
<organism evidence="3 4">
    <name type="scientific">Lentinula raphanica</name>
    <dbReference type="NCBI Taxonomy" id="153919"/>
    <lineage>
        <taxon>Eukaryota</taxon>
        <taxon>Fungi</taxon>
        <taxon>Dikarya</taxon>
        <taxon>Basidiomycota</taxon>
        <taxon>Agaricomycotina</taxon>
        <taxon>Agaricomycetes</taxon>
        <taxon>Agaricomycetidae</taxon>
        <taxon>Agaricales</taxon>
        <taxon>Marasmiineae</taxon>
        <taxon>Omphalotaceae</taxon>
        <taxon>Lentinula</taxon>
    </lineage>
</organism>
<evidence type="ECO:0000313" key="3">
    <source>
        <dbReference type="EMBL" id="KAJ3844654.1"/>
    </source>
</evidence>
<gene>
    <name evidence="3" type="ORF">F5878DRAFT_655674</name>
</gene>
<keyword evidence="1" id="KW-0175">Coiled coil</keyword>
<feature type="coiled-coil region" evidence="1">
    <location>
        <begin position="231"/>
        <end position="258"/>
    </location>
</feature>
<evidence type="ECO:0000256" key="1">
    <source>
        <dbReference type="SAM" id="Coils"/>
    </source>
</evidence>
<dbReference type="Proteomes" id="UP001163846">
    <property type="component" value="Unassembled WGS sequence"/>
</dbReference>
<name>A0AA38PKN3_9AGAR</name>
<feature type="region of interest" description="Disordered" evidence="2">
    <location>
        <begin position="1"/>
        <end position="20"/>
    </location>
</feature>
<proteinExistence type="predicted"/>
<reference evidence="3" key="1">
    <citation type="submission" date="2022-08" db="EMBL/GenBank/DDBJ databases">
        <authorList>
            <consortium name="DOE Joint Genome Institute"/>
            <person name="Min B."/>
            <person name="Riley R."/>
            <person name="Sierra-Patev S."/>
            <person name="Naranjo-Ortiz M."/>
            <person name="Looney B."/>
            <person name="Konkel Z."/>
            <person name="Slot J.C."/>
            <person name="Sakamoto Y."/>
            <person name="Steenwyk J.L."/>
            <person name="Rokas A."/>
            <person name="Carro J."/>
            <person name="Camarero S."/>
            <person name="Ferreira P."/>
            <person name="Molpeceres G."/>
            <person name="Ruiz-Duenas F.J."/>
            <person name="Serrano A."/>
            <person name="Henrissat B."/>
            <person name="Drula E."/>
            <person name="Hughes K.W."/>
            <person name="Mata J.L."/>
            <person name="Ishikawa N.K."/>
            <person name="Vargas-Isla R."/>
            <person name="Ushijima S."/>
            <person name="Smith C.A."/>
            <person name="Ahrendt S."/>
            <person name="Andreopoulos W."/>
            <person name="He G."/>
            <person name="Labutti K."/>
            <person name="Lipzen A."/>
            <person name="Ng V."/>
            <person name="Sandor L."/>
            <person name="Barry K."/>
            <person name="Martinez A.T."/>
            <person name="Xiao Y."/>
            <person name="Gibbons J.G."/>
            <person name="Terashima K."/>
            <person name="Hibbett D.S."/>
            <person name="Grigoriev I.V."/>
        </authorList>
    </citation>
    <scope>NUCLEOTIDE SEQUENCE</scope>
    <source>
        <strain evidence="3">TFB9207</strain>
    </source>
</reference>
<dbReference type="AlphaFoldDB" id="A0AA38PKN3"/>
<evidence type="ECO:0000256" key="2">
    <source>
        <dbReference type="SAM" id="MobiDB-lite"/>
    </source>
</evidence>